<dbReference type="InterPro" id="IPR036737">
    <property type="entry name" value="OmpA-like_sf"/>
</dbReference>
<keyword evidence="5" id="KW-1185">Reference proteome</keyword>
<name>A0A5C8PH93_9HYPH</name>
<dbReference type="SUPFAM" id="SSF103088">
    <property type="entry name" value="OmpA-like"/>
    <property type="match status" value="1"/>
</dbReference>
<dbReference type="Gene3D" id="3.30.1330.60">
    <property type="entry name" value="OmpA-like domain"/>
    <property type="match status" value="1"/>
</dbReference>
<evidence type="ECO:0000313" key="4">
    <source>
        <dbReference type="EMBL" id="TXL73207.1"/>
    </source>
</evidence>
<feature type="region of interest" description="Disordered" evidence="1">
    <location>
        <begin position="45"/>
        <end position="97"/>
    </location>
</feature>
<feature type="compositionally biased region" description="Pro residues" evidence="1">
    <location>
        <begin position="75"/>
        <end position="88"/>
    </location>
</feature>
<feature type="compositionally biased region" description="Basic and acidic residues" evidence="1">
    <location>
        <begin position="188"/>
        <end position="200"/>
    </location>
</feature>
<feature type="domain" description="OmpA-like" evidence="3">
    <location>
        <begin position="105"/>
        <end position="182"/>
    </location>
</feature>
<feature type="compositionally biased region" description="Pro residues" evidence="1">
    <location>
        <begin position="51"/>
        <end position="64"/>
    </location>
</feature>
<dbReference type="EMBL" id="VDUZ01000027">
    <property type="protein sequence ID" value="TXL73207.1"/>
    <property type="molecule type" value="Genomic_DNA"/>
</dbReference>
<evidence type="ECO:0000259" key="3">
    <source>
        <dbReference type="Pfam" id="PF00691"/>
    </source>
</evidence>
<reference evidence="4 5" key="1">
    <citation type="submission" date="2019-06" db="EMBL/GenBank/DDBJ databases">
        <title>New taxonomy in bacterial strain CC-CFT640, isolated from vineyard.</title>
        <authorList>
            <person name="Lin S.-Y."/>
            <person name="Tsai C.-F."/>
            <person name="Young C.-C."/>
        </authorList>
    </citation>
    <scope>NUCLEOTIDE SEQUENCE [LARGE SCALE GENOMIC DNA]</scope>
    <source>
        <strain evidence="4 5">CC-CFT640</strain>
    </source>
</reference>
<sequence>MMTANRVPTAFRRAATAAVLATGIALVALPAPAQPLPAGRVELAQRVTKPSEPPPLPPAPPPVQPRAGVTEGPQPSAPAPAPTPPPAPSAATKPSAAPAPMRVVFEKNAMVLSNEARAVLDTVVSTLKADSTLRAMLKSYSSTGTSTSEMRRMSLKRGTLVRDYLMLKGIPSIRIDIQALGSSPDDGPADRVDVVADKKS</sequence>
<protein>
    <recommendedName>
        <fullName evidence="3">OmpA-like domain-containing protein</fullName>
    </recommendedName>
</protein>
<gene>
    <name evidence="4" type="ORF">FHP25_22570</name>
</gene>
<dbReference type="Proteomes" id="UP000321638">
    <property type="component" value="Unassembled WGS sequence"/>
</dbReference>
<feature type="chain" id="PRO_5023066708" description="OmpA-like domain-containing protein" evidence="2">
    <location>
        <begin position="34"/>
        <end position="200"/>
    </location>
</feature>
<dbReference type="Pfam" id="PF00691">
    <property type="entry name" value="OmpA"/>
    <property type="match status" value="1"/>
</dbReference>
<proteinExistence type="predicted"/>
<keyword evidence="2" id="KW-0732">Signal</keyword>
<feature type="signal peptide" evidence="2">
    <location>
        <begin position="1"/>
        <end position="33"/>
    </location>
</feature>
<accession>A0A5C8PH93</accession>
<feature type="region of interest" description="Disordered" evidence="1">
    <location>
        <begin position="181"/>
        <end position="200"/>
    </location>
</feature>
<dbReference type="InterPro" id="IPR006665">
    <property type="entry name" value="OmpA-like"/>
</dbReference>
<dbReference type="AlphaFoldDB" id="A0A5C8PH93"/>
<comment type="caution">
    <text evidence="4">The sequence shown here is derived from an EMBL/GenBank/DDBJ whole genome shotgun (WGS) entry which is preliminary data.</text>
</comment>
<evidence type="ECO:0000256" key="2">
    <source>
        <dbReference type="SAM" id="SignalP"/>
    </source>
</evidence>
<organism evidence="4 5">
    <name type="scientific">Vineibacter terrae</name>
    <dbReference type="NCBI Taxonomy" id="2586908"/>
    <lineage>
        <taxon>Bacteria</taxon>
        <taxon>Pseudomonadati</taxon>
        <taxon>Pseudomonadota</taxon>
        <taxon>Alphaproteobacteria</taxon>
        <taxon>Hyphomicrobiales</taxon>
        <taxon>Vineibacter</taxon>
    </lineage>
</organism>
<evidence type="ECO:0000256" key="1">
    <source>
        <dbReference type="SAM" id="MobiDB-lite"/>
    </source>
</evidence>
<evidence type="ECO:0000313" key="5">
    <source>
        <dbReference type="Proteomes" id="UP000321638"/>
    </source>
</evidence>